<dbReference type="GO" id="GO:0016491">
    <property type="term" value="F:oxidoreductase activity"/>
    <property type="evidence" value="ECO:0007669"/>
    <property type="project" value="InterPro"/>
</dbReference>
<accession>A0A517XM08</accession>
<dbReference type="AlphaFoldDB" id="A0A517XM08"/>
<keyword evidence="3" id="KW-1185">Reference proteome</keyword>
<evidence type="ECO:0000259" key="1">
    <source>
        <dbReference type="Pfam" id="PF01593"/>
    </source>
</evidence>
<dbReference type="OrthoDB" id="231484at2"/>
<sequence length="527" mass="57304">MKPTRRDLLAAAPLAVTAGCHSDPAPLPPGDLVGPSDSLGHRLRDGWRPEPDAWTAHRVVIVGGGAAGLAAAWRLRRKGVSDFALLELEPELGGTARGGTSAAGPYPWGAHYVPAPLAGNPLLVELLREMGAVEAMNPDGSPVVAEGVLCRDPQERLFFRGRWYDGLFLHAGEEPGDVEQLRRFTAEVGRWAGWRDGAGRRAFAIPVATGSDDAVVVALDRQPFADWLTANGFTSPRLRWLADYACRDDYGLTAEQASAWAGLFYFASRVKGPGAEAQPLMTWPEGNARLIRHLADSAKEQVQPGWAAADVRPAGDGVEVVAVSADGRVRGLRARRVIVATPQFVTRQLVRGLREQPWRAAFTYGAWLVANLHLRDRPTGLGVPLAWDNVLYESPSLGYVVNTHQRGADHGPTVWTYYRPFTDADPRDARLRLLGTGRDGWAEAVLADLAMAHPDLRRLVTRLDVMRWGHAMVRPVPGFVWGPDRRRAAEPLGRVHFAGADLGGVPIFEEALHHGARAADEVIRGPE</sequence>
<gene>
    <name evidence="2" type="ORF">ETAA1_03960</name>
</gene>
<dbReference type="PROSITE" id="PS51257">
    <property type="entry name" value="PROKAR_LIPOPROTEIN"/>
    <property type="match status" value="1"/>
</dbReference>
<proteinExistence type="predicted"/>
<dbReference type="EMBL" id="CP036273">
    <property type="protein sequence ID" value="QDU18506.1"/>
    <property type="molecule type" value="Genomic_DNA"/>
</dbReference>
<name>A0A517XM08_9BACT</name>
<dbReference type="RefSeq" id="WP_145233848.1">
    <property type="nucleotide sequence ID" value="NZ_CP036273.1"/>
</dbReference>
<dbReference type="Proteomes" id="UP000319576">
    <property type="component" value="Chromosome"/>
</dbReference>
<dbReference type="InterPro" id="IPR002937">
    <property type="entry name" value="Amino_oxidase"/>
</dbReference>
<dbReference type="PANTHER" id="PTHR42923:SF39">
    <property type="entry name" value="AMINO OXIDASE"/>
    <property type="match status" value="1"/>
</dbReference>
<dbReference type="InterPro" id="IPR036188">
    <property type="entry name" value="FAD/NAD-bd_sf"/>
</dbReference>
<dbReference type="PANTHER" id="PTHR42923">
    <property type="entry name" value="PROTOPORPHYRINOGEN OXIDASE"/>
    <property type="match status" value="1"/>
</dbReference>
<dbReference type="Pfam" id="PF01593">
    <property type="entry name" value="Amino_oxidase"/>
    <property type="match status" value="1"/>
</dbReference>
<dbReference type="SUPFAM" id="SSF51905">
    <property type="entry name" value="FAD/NAD(P)-binding domain"/>
    <property type="match status" value="1"/>
</dbReference>
<evidence type="ECO:0000313" key="3">
    <source>
        <dbReference type="Proteomes" id="UP000319576"/>
    </source>
</evidence>
<protein>
    <submittedName>
        <fullName evidence="2">Protoporphyrinogen oxidase</fullName>
    </submittedName>
</protein>
<dbReference type="KEGG" id="uli:ETAA1_03960"/>
<reference evidence="2 3" key="1">
    <citation type="submission" date="2019-02" db="EMBL/GenBank/DDBJ databases">
        <title>Deep-cultivation of Planctomycetes and their phenomic and genomic characterization uncovers novel biology.</title>
        <authorList>
            <person name="Wiegand S."/>
            <person name="Jogler M."/>
            <person name="Boedeker C."/>
            <person name="Pinto D."/>
            <person name="Vollmers J."/>
            <person name="Rivas-Marin E."/>
            <person name="Kohn T."/>
            <person name="Peeters S.H."/>
            <person name="Heuer A."/>
            <person name="Rast P."/>
            <person name="Oberbeckmann S."/>
            <person name="Bunk B."/>
            <person name="Jeske O."/>
            <person name="Meyerdierks A."/>
            <person name="Storesund J.E."/>
            <person name="Kallscheuer N."/>
            <person name="Luecker S."/>
            <person name="Lage O.M."/>
            <person name="Pohl T."/>
            <person name="Merkel B.J."/>
            <person name="Hornburger P."/>
            <person name="Mueller R.-W."/>
            <person name="Bruemmer F."/>
            <person name="Labrenz M."/>
            <person name="Spormann A.M."/>
            <person name="Op den Camp H."/>
            <person name="Overmann J."/>
            <person name="Amann R."/>
            <person name="Jetten M.S.M."/>
            <person name="Mascher T."/>
            <person name="Medema M.H."/>
            <person name="Devos D.P."/>
            <person name="Kaster A.-K."/>
            <person name="Ovreas L."/>
            <person name="Rohde M."/>
            <person name="Galperin M.Y."/>
            <person name="Jogler C."/>
        </authorList>
    </citation>
    <scope>NUCLEOTIDE SEQUENCE [LARGE SCALE GENOMIC DNA]</scope>
    <source>
        <strain evidence="2 3">ETA_A1</strain>
    </source>
</reference>
<evidence type="ECO:0000313" key="2">
    <source>
        <dbReference type="EMBL" id="QDU18506.1"/>
    </source>
</evidence>
<feature type="domain" description="Amine oxidase" evidence="1">
    <location>
        <begin position="67"/>
        <end position="523"/>
    </location>
</feature>
<organism evidence="2 3">
    <name type="scientific">Urbifossiella limnaea</name>
    <dbReference type="NCBI Taxonomy" id="2528023"/>
    <lineage>
        <taxon>Bacteria</taxon>
        <taxon>Pseudomonadati</taxon>
        <taxon>Planctomycetota</taxon>
        <taxon>Planctomycetia</taxon>
        <taxon>Gemmatales</taxon>
        <taxon>Gemmataceae</taxon>
        <taxon>Urbifossiella</taxon>
    </lineage>
</organism>
<dbReference type="Gene3D" id="3.50.50.60">
    <property type="entry name" value="FAD/NAD(P)-binding domain"/>
    <property type="match status" value="1"/>
</dbReference>
<dbReference type="InterPro" id="IPR050464">
    <property type="entry name" value="Zeta_carotene_desat/Oxidored"/>
</dbReference>